<dbReference type="OMA" id="CEDNGIH"/>
<accession>G0QMU0</accession>
<dbReference type="SUPFAM" id="SSF88798">
    <property type="entry name" value="N-terminal, heterodimerisation domain of RBP7 (RpoE)"/>
    <property type="match status" value="1"/>
</dbReference>
<comment type="subcellular location">
    <subcellularLocation>
        <location evidence="1">Nucleus</location>
    </subcellularLocation>
</comment>
<dbReference type="AlphaFoldDB" id="G0QMU0"/>
<protein>
    <submittedName>
        <fullName evidence="4">RNA polymerase n-terminal domain protein</fullName>
    </submittedName>
</protein>
<dbReference type="EMBL" id="GL983437">
    <property type="protein sequence ID" value="EGR33493.1"/>
    <property type="molecule type" value="Genomic_DNA"/>
</dbReference>
<evidence type="ECO:0000256" key="3">
    <source>
        <dbReference type="ARBA" id="ARBA00023163"/>
    </source>
</evidence>
<reference evidence="4 5" key="1">
    <citation type="submission" date="2011-07" db="EMBL/GenBank/DDBJ databases">
        <authorList>
            <person name="Coyne R."/>
            <person name="Brami D."/>
            <person name="Johnson J."/>
            <person name="Hostetler J."/>
            <person name="Hannick L."/>
            <person name="Clark T."/>
            <person name="Cassidy-Hanley D."/>
            <person name="Inman J."/>
        </authorList>
    </citation>
    <scope>NUCLEOTIDE SEQUENCE [LARGE SCALE GENOMIC DNA]</scope>
    <source>
        <strain evidence="4 5">G5</strain>
    </source>
</reference>
<dbReference type="Proteomes" id="UP000008983">
    <property type="component" value="Unassembled WGS sequence"/>
</dbReference>
<dbReference type="RefSeq" id="XP_004037479.1">
    <property type="nucleotide sequence ID" value="XM_004037431.1"/>
</dbReference>
<sequence length="174" mass="19890">MFFETQGIRTVLLIHPKDMHEIQRRTNDLNNNEFLKKELFQKVEGIESQQFGHIIYITNIRGLADPIIDLDGFIKVEIQFDAITFKLEEGQTVDIVVQKINNNSIDGTIGPDERFCIPIDNLPDSWHSSIQDGKLDADGKNIIVGSKLRVKITAIHTHRIICSIPDDENYGYIE</sequence>
<keyword evidence="3" id="KW-0804">Transcription</keyword>
<dbReference type="Gene3D" id="3.30.1490.120">
    <property type="entry name" value="RNA polymerase Rpb7-like, N-terminal domain"/>
    <property type="match status" value="1"/>
</dbReference>
<dbReference type="InParanoid" id="G0QMU0"/>
<gene>
    <name evidence="4" type="ORF">IMG5_051720</name>
</gene>
<dbReference type="InterPro" id="IPR036898">
    <property type="entry name" value="RNA_pol_Rpb7-like_N_sf"/>
</dbReference>
<dbReference type="InterPro" id="IPR045113">
    <property type="entry name" value="Rpb7-like"/>
</dbReference>
<dbReference type="GO" id="GO:0006384">
    <property type="term" value="P:transcription initiation at RNA polymerase III promoter"/>
    <property type="evidence" value="ECO:0007669"/>
    <property type="project" value="TreeGrafter"/>
</dbReference>
<evidence type="ECO:0000313" key="4">
    <source>
        <dbReference type="EMBL" id="EGR33493.1"/>
    </source>
</evidence>
<dbReference type="GO" id="GO:0005666">
    <property type="term" value="C:RNA polymerase III complex"/>
    <property type="evidence" value="ECO:0007669"/>
    <property type="project" value="TreeGrafter"/>
</dbReference>
<keyword evidence="5" id="KW-1185">Reference proteome</keyword>
<keyword evidence="2" id="KW-0240">DNA-directed RNA polymerase</keyword>
<dbReference type="PANTHER" id="PTHR12709">
    <property type="entry name" value="DNA-DIRECTED RNA POLYMERASE II, III"/>
    <property type="match status" value="1"/>
</dbReference>
<name>G0QMU0_ICHMU</name>
<organism evidence="4 5">
    <name type="scientific">Ichthyophthirius multifiliis</name>
    <name type="common">White spot disease agent</name>
    <name type="synonym">Ich</name>
    <dbReference type="NCBI Taxonomy" id="5932"/>
    <lineage>
        <taxon>Eukaryota</taxon>
        <taxon>Sar</taxon>
        <taxon>Alveolata</taxon>
        <taxon>Ciliophora</taxon>
        <taxon>Intramacronucleata</taxon>
        <taxon>Oligohymenophorea</taxon>
        <taxon>Hymenostomatida</taxon>
        <taxon>Ophryoglenina</taxon>
        <taxon>Ichthyophthirius</taxon>
    </lineage>
</organism>
<dbReference type="PANTHER" id="PTHR12709:SF1">
    <property type="entry name" value="DNA-DIRECTED RNA POLYMERASE III SUBUNIT RPC8"/>
    <property type="match status" value="1"/>
</dbReference>
<dbReference type="GeneID" id="14909662"/>
<proteinExistence type="predicted"/>
<evidence type="ECO:0000256" key="1">
    <source>
        <dbReference type="ARBA" id="ARBA00004123"/>
    </source>
</evidence>
<dbReference type="OrthoDB" id="1162399at2759"/>
<dbReference type="STRING" id="857967.G0QMU0"/>
<dbReference type="eggNOG" id="KOG3298">
    <property type="taxonomic scope" value="Eukaryota"/>
</dbReference>
<evidence type="ECO:0000313" key="5">
    <source>
        <dbReference type="Proteomes" id="UP000008983"/>
    </source>
</evidence>
<evidence type="ECO:0000256" key="2">
    <source>
        <dbReference type="ARBA" id="ARBA00022478"/>
    </source>
</evidence>